<evidence type="ECO:0000313" key="2">
    <source>
        <dbReference type="EMBL" id="CAI3983131.1"/>
    </source>
</evidence>
<gene>
    <name evidence="2" type="ORF">C1SCF055_LOCUS10771</name>
</gene>
<reference evidence="3 4" key="2">
    <citation type="submission" date="2024-05" db="EMBL/GenBank/DDBJ databases">
        <authorList>
            <person name="Chen Y."/>
            <person name="Shah S."/>
            <person name="Dougan E. K."/>
            <person name="Thang M."/>
            <person name="Chan C."/>
        </authorList>
    </citation>
    <scope>NUCLEOTIDE SEQUENCE [LARGE SCALE GENOMIC DNA]</scope>
</reference>
<dbReference type="EMBL" id="CAMXCT020000779">
    <property type="protein sequence ID" value="CAL1136506.1"/>
    <property type="molecule type" value="Genomic_DNA"/>
</dbReference>
<sequence length="134" mass="14590">MSLNLATSGWNCLGKGVLDMVRSLRNREVKDAAAEASTSPPVTDDVAAVDAVDAGPGPPLEAKPEEPQGEEVLVGHTAMDLVALGQRADKEQCAAEEEKLPCLSRCRAREHRCDGTVRWYDSRCGGMIQWQVRW</sequence>
<feature type="compositionally biased region" description="Low complexity" evidence="1">
    <location>
        <begin position="40"/>
        <end position="55"/>
    </location>
</feature>
<dbReference type="EMBL" id="CAMXCT010000779">
    <property type="protein sequence ID" value="CAI3983131.1"/>
    <property type="molecule type" value="Genomic_DNA"/>
</dbReference>
<name>A0A9P1C146_9DINO</name>
<evidence type="ECO:0000313" key="3">
    <source>
        <dbReference type="EMBL" id="CAL4770443.1"/>
    </source>
</evidence>
<organism evidence="2">
    <name type="scientific">Cladocopium goreaui</name>
    <dbReference type="NCBI Taxonomy" id="2562237"/>
    <lineage>
        <taxon>Eukaryota</taxon>
        <taxon>Sar</taxon>
        <taxon>Alveolata</taxon>
        <taxon>Dinophyceae</taxon>
        <taxon>Suessiales</taxon>
        <taxon>Symbiodiniaceae</taxon>
        <taxon>Cladocopium</taxon>
    </lineage>
</organism>
<reference evidence="2" key="1">
    <citation type="submission" date="2022-10" db="EMBL/GenBank/DDBJ databases">
        <authorList>
            <person name="Chen Y."/>
            <person name="Dougan E. K."/>
            <person name="Chan C."/>
            <person name="Rhodes N."/>
            <person name="Thang M."/>
        </authorList>
    </citation>
    <scope>NUCLEOTIDE SEQUENCE</scope>
</reference>
<dbReference type="AlphaFoldDB" id="A0A9P1C146"/>
<evidence type="ECO:0000313" key="4">
    <source>
        <dbReference type="Proteomes" id="UP001152797"/>
    </source>
</evidence>
<protein>
    <submittedName>
        <fullName evidence="2">Uncharacterized protein</fullName>
    </submittedName>
</protein>
<keyword evidence="4" id="KW-1185">Reference proteome</keyword>
<evidence type="ECO:0000256" key="1">
    <source>
        <dbReference type="SAM" id="MobiDB-lite"/>
    </source>
</evidence>
<dbReference type="Proteomes" id="UP001152797">
    <property type="component" value="Unassembled WGS sequence"/>
</dbReference>
<accession>A0A9P1C146</accession>
<dbReference type="EMBL" id="CAMXCT030000779">
    <property type="protein sequence ID" value="CAL4770443.1"/>
    <property type="molecule type" value="Genomic_DNA"/>
</dbReference>
<feature type="region of interest" description="Disordered" evidence="1">
    <location>
        <begin position="31"/>
        <end position="68"/>
    </location>
</feature>
<comment type="caution">
    <text evidence="2">The sequence shown here is derived from an EMBL/GenBank/DDBJ whole genome shotgun (WGS) entry which is preliminary data.</text>
</comment>
<proteinExistence type="predicted"/>